<comment type="caution">
    <text evidence="2">The sequence shown here is derived from an EMBL/GenBank/DDBJ whole genome shotgun (WGS) entry which is preliminary data.</text>
</comment>
<keyword evidence="1" id="KW-0732">Signal</keyword>
<feature type="signal peptide" evidence="1">
    <location>
        <begin position="1"/>
        <end position="28"/>
    </location>
</feature>
<organism evidence="2 3">
    <name type="scientific">Amnibacterium soli</name>
    <dbReference type="NCBI Taxonomy" id="1282736"/>
    <lineage>
        <taxon>Bacteria</taxon>
        <taxon>Bacillati</taxon>
        <taxon>Actinomycetota</taxon>
        <taxon>Actinomycetes</taxon>
        <taxon>Micrococcales</taxon>
        <taxon>Microbacteriaceae</taxon>
        <taxon>Amnibacterium</taxon>
    </lineage>
</organism>
<keyword evidence="3" id="KW-1185">Reference proteome</keyword>
<evidence type="ECO:0000256" key="1">
    <source>
        <dbReference type="SAM" id="SignalP"/>
    </source>
</evidence>
<proteinExistence type="predicted"/>
<name>A0ABP8YT41_9MICO</name>
<evidence type="ECO:0000313" key="2">
    <source>
        <dbReference type="EMBL" id="GAA4737905.1"/>
    </source>
</evidence>
<accession>A0ABP8YT41</accession>
<gene>
    <name evidence="2" type="ORF">GCM10025783_05500</name>
</gene>
<evidence type="ECO:0000313" key="3">
    <source>
        <dbReference type="Proteomes" id="UP001500121"/>
    </source>
</evidence>
<dbReference type="RefSeq" id="WP_345479403.1">
    <property type="nucleotide sequence ID" value="NZ_BAABLP010000001.1"/>
</dbReference>
<reference evidence="3" key="1">
    <citation type="journal article" date="2019" name="Int. J. Syst. Evol. Microbiol.">
        <title>The Global Catalogue of Microorganisms (GCM) 10K type strain sequencing project: providing services to taxonomists for standard genome sequencing and annotation.</title>
        <authorList>
            <consortium name="The Broad Institute Genomics Platform"/>
            <consortium name="The Broad Institute Genome Sequencing Center for Infectious Disease"/>
            <person name="Wu L."/>
            <person name="Ma J."/>
        </authorList>
    </citation>
    <scope>NUCLEOTIDE SEQUENCE [LARGE SCALE GENOMIC DNA]</scope>
    <source>
        <strain evidence="3">JCM 19015</strain>
    </source>
</reference>
<dbReference type="Proteomes" id="UP001500121">
    <property type="component" value="Unassembled WGS sequence"/>
</dbReference>
<feature type="chain" id="PRO_5045120865" evidence="1">
    <location>
        <begin position="29"/>
        <end position="357"/>
    </location>
</feature>
<dbReference type="EMBL" id="BAABLP010000001">
    <property type="protein sequence ID" value="GAA4737905.1"/>
    <property type="molecule type" value="Genomic_DNA"/>
</dbReference>
<sequence length="357" mass="37470">MVRRAVVAAVAVGATVVSGLGAAAPAEAASAKHPRVLPVSASDDYLVYRQKTASVAGLYLTKRSTLYWIGRSGGRHLLTDFDPELFPTVQGSTVTQSARPNSIFDPDHDPALPEHVRWRDLRTGAHGTTELPASDDYAGAAPGGWVAKRDVGAAAGAHLVRWSTTGAVTDLGVPIPGSSLFTASSGPKGVLVSAQNDVDVDSTGLIRYMPYAPPGRWRTVYAAGAGHDATCGRPTSSVVVCDVHSHGKHSGEVLLSLTTSRRVWMSDHRTVCPTTAFVAVGSSAVGKDTTDLGPCVRSRLTKVGLTGKVTHSRVRWGLHGSGITAGLGRILLDSPDQRRIVRLASVRSTPHTVVTAR</sequence>
<protein>
    <submittedName>
        <fullName evidence="2">Uncharacterized protein</fullName>
    </submittedName>
</protein>